<comment type="similarity">
    <text evidence="2">Belongs to the janus family.</text>
</comment>
<dbReference type="STRING" id="6573.A0A210PU14"/>
<dbReference type="EMBL" id="NEDP02005494">
    <property type="protein sequence ID" value="OWF39945.1"/>
    <property type="molecule type" value="Genomic_DNA"/>
</dbReference>
<evidence type="ECO:0000256" key="3">
    <source>
        <dbReference type="ARBA" id="ARBA00022782"/>
    </source>
</evidence>
<dbReference type="GO" id="GO:0007548">
    <property type="term" value="P:sex differentiation"/>
    <property type="evidence" value="ECO:0007669"/>
    <property type="project" value="UniProtKB-KW"/>
</dbReference>
<dbReference type="PANTHER" id="PTHR12258:SF5">
    <property type="entry name" value="BCDNA.GH02250-RELATED"/>
    <property type="match status" value="1"/>
</dbReference>
<protein>
    <submittedName>
        <fullName evidence="5">14 kDa phosphohistidine phosphatase</fullName>
    </submittedName>
</protein>
<dbReference type="GO" id="GO:0030154">
    <property type="term" value="P:cell differentiation"/>
    <property type="evidence" value="ECO:0007669"/>
    <property type="project" value="UniProtKB-KW"/>
</dbReference>
<evidence type="ECO:0000256" key="2">
    <source>
        <dbReference type="ARBA" id="ARBA00010971"/>
    </source>
</evidence>
<keyword evidence="6" id="KW-1185">Reference proteome</keyword>
<dbReference type="SUPFAM" id="SSF143724">
    <property type="entry name" value="PHP14-like"/>
    <property type="match status" value="1"/>
</dbReference>
<evidence type="ECO:0000256" key="4">
    <source>
        <dbReference type="ARBA" id="ARBA00022928"/>
    </source>
</evidence>
<proteinExistence type="inferred from homology"/>
<dbReference type="AlphaFoldDB" id="A0A210PU14"/>
<dbReference type="InterPro" id="IPR007702">
    <property type="entry name" value="Janus"/>
</dbReference>
<sequence length="86" mass="9543">MPTQPDSLNMAVCSDIYDIVETAIEEKGLDCECVGGGRIDHDPGNKRIKIYGYSKGYGRADHSVTFLVLQKKFGSNYNITFSNEGY</sequence>
<keyword evidence="3" id="KW-0221">Differentiation</keyword>
<accession>A0A210PU14</accession>
<comment type="function">
    <text evidence="1">JanA and janB regulate somatic sex differentiation.</text>
</comment>
<organism evidence="5 6">
    <name type="scientific">Mizuhopecten yessoensis</name>
    <name type="common">Japanese scallop</name>
    <name type="synonym">Patinopecten yessoensis</name>
    <dbReference type="NCBI Taxonomy" id="6573"/>
    <lineage>
        <taxon>Eukaryota</taxon>
        <taxon>Metazoa</taxon>
        <taxon>Spiralia</taxon>
        <taxon>Lophotrochozoa</taxon>
        <taxon>Mollusca</taxon>
        <taxon>Bivalvia</taxon>
        <taxon>Autobranchia</taxon>
        <taxon>Pteriomorphia</taxon>
        <taxon>Pectinida</taxon>
        <taxon>Pectinoidea</taxon>
        <taxon>Pectinidae</taxon>
        <taxon>Mizuhopecten</taxon>
    </lineage>
</organism>
<evidence type="ECO:0000313" key="5">
    <source>
        <dbReference type="EMBL" id="OWF39945.1"/>
    </source>
</evidence>
<dbReference type="Proteomes" id="UP000242188">
    <property type="component" value="Unassembled WGS sequence"/>
</dbReference>
<gene>
    <name evidence="5" type="ORF">KP79_PYT04280</name>
</gene>
<dbReference type="OrthoDB" id="10249612at2759"/>
<dbReference type="GO" id="GO:0101006">
    <property type="term" value="F:protein histidine phosphatase activity"/>
    <property type="evidence" value="ECO:0007669"/>
    <property type="project" value="TreeGrafter"/>
</dbReference>
<dbReference type="PANTHER" id="PTHR12258">
    <property type="entry name" value="JANUS-A/JANUS-B"/>
    <property type="match status" value="1"/>
</dbReference>
<keyword evidence="4" id="KW-0726">Sexual differentiation</keyword>
<reference evidence="5 6" key="1">
    <citation type="journal article" date="2017" name="Nat. Ecol. Evol.">
        <title>Scallop genome provides insights into evolution of bilaterian karyotype and development.</title>
        <authorList>
            <person name="Wang S."/>
            <person name="Zhang J."/>
            <person name="Jiao W."/>
            <person name="Li J."/>
            <person name="Xun X."/>
            <person name="Sun Y."/>
            <person name="Guo X."/>
            <person name="Huan P."/>
            <person name="Dong B."/>
            <person name="Zhang L."/>
            <person name="Hu X."/>
            <person name="Sun X."/>
            <person name="Wang J."/>
            <person name="Zhao C."/>
            <person name="Wang Y."/>
            <person name="Wang D."/>
            <person name="Huang X."/>
            <person name="Wang R."/>
            <person name="Lv J."/>
            <person name="Li Y."/>
            <person name="Zhang Z."/>
            <person name="Liu B."/>
            <person name="Lu W."/>
            <person name="Hui Y."/>
            <person name="Liang J."/>
            <person name="Zhou Z."/>
            <person name="Hou R."/>
            <person name="Li X."/>
            <person name="Liu Y."/>
            <person name="Li H."/>
            <person name="Ning X."/>
            <person name="Lin Y."/>
            <person name="Zhao L."/>
            <person name="Xing Q."/>
            <person name="Dou J."/>
            <person name="Li Y."/>
            <person name="Mao J."/>
            <person name="Guo H."/>
            <person name="Dou H."/>
            <person name="Li T."/>
            <person name="Mu C."/>
            <person name="Jiang W."/>
            <person name="Fu Q."/>
            <person name="Fu X."/>
            <person name="Miao Y."/>
            <person name="Liu J."/>
            <person name="Yu Q."/>
            <person name="Li R."/>
            <person name="Liao H."/>
            <person name="Li X."/>
            <person name="Kong Y."/>
            <person name="Jiang Z."/>
            <person name="Chourrout D."/>
            <person name="Li R."/>
            <person name="Bao Z."/>
        </authorList>
    </citation>
    <scope>NUCLEOTIDE SEQUENCE [LARGE SCALE GENOMIC DNA]</scope>
    <source>
        <strain evidence="5 6">PY_sf001</strain>
    </source>
</reference>
<dbReference type="Pfam" id="PF05005">
    <property type="entry name" value="Ocnus"/>
    <property type="match status" value="1"/>
</dbReference>
<evidence type="ECO:0000256" key="1">
    <source>
        <dbReference type="ARBA" id="ARBA00002508"/>
    </source>
</evidence>
<dbReference type="GO" id="GO:0005829">
    <property type="term" value="C:cytosol"/>
    <property type="evidence" value="ECO:0007669"/>
    <property type="project" value="TreeGrafter"/>
</dbReference>
<name>A0A210PU14_MIZYE</name>
<dbReference type="Gene3D" id="3.50.20.20">
    <property type="entry name" value="Janus/Ocnus"/>
    <property type="match status" value="1"/>
</dbReference>
<dbReference type="InterPro" id="IPR038596">
    <property type="entry name" value="Janus_sf"/>
</dbReference>
<evidence type="ECO:0000313" key="6">
    <source>
        <dbReference type="Proteomes" id="UP000242188"/>
    </source>
</evidence>
<comment type="caution">
    <text evidence="5">The sequence shown here is derived from an EMBL/GenBank/DDBJ whole genome shotgun (WGS) entry which is preliminary data.</text>
</comment>